<keyword evidence="2" id="KW-1185">Reference proteome</keyword>
<reference evidence="1 2" key="1">
    <citation type="submission" date="2006-02" db="EMBL/GenBank/DDBJ databases">
        <authorList>
            <person name="Pinhassi J."/>
            <person name="Pedros-Alio C."/>
            <person name="Ferriera S."/>
            <person name="Johnson J."/>
            <person name="Kravitz S."/>
            <person name="Halpern A."/>
            <person name="Remington K."/>
            <person name="Beeson K."/>
            <person name="Tran B."/>
            <person name="Rogers Y.-H."/>
            <person name="Friedman R."/>
            <person name="Venter J.C."/>
        </authorList>
    </citation>
    <scope>NUCLEOTIDE SEQUENCE [LARGE SCALE GENOMIC DNA]</scope>
    <source>
        <strain evidence="1 2">MED297</strain>
    </source>
</reference>
<comment type="caution">
    <text evidence="1">The sequence shown here is derived from an EMBL/GenBank/DDBJ whole genome shotgun (WGS) entry which is preliminary data.</text>
</comment>
<gene>
    <name evidence="1" type="ORF">MED297_07218</name>
</gene>
<accession>A4BFE0</accession>
<protein>
    <submittedName>
        <fullName evidence="1">Uncharacterized protein</fullName>
    </submittedName>
</protein>
<sequence>MGAFLFVKLRAYRIKSVKGLDHHPIGGVSTGLLLKASEGLRKG</sequence>
<dbReference type="Proteomes" id="UP000005953">
    <property type="component" value="Unassembled WGS sequence"/>
</dbReference>
<dbReference type="HOGENOM" id="CLU_3238646_0_0_6"/>
<name>A4BFE0_9GAMM</name>
<evidence type="ECO:0000313" key="1">
    <source>
        <dbReference type="EMBL" id="EAR09253.1"/>
    </source>
</evidence>
<dbReference type="AlphaFoldDB" id="A4BFE0"/>
<proteinExistence type="predicted"/>
<organism evidence="1 2">
    <name type="scientific">Reinekea blandensis MED297</name>
    <dbReference type="NCBI Taxonomy" id="314283"/>
    <lineage>
        <taxon>Bacteria</taxon>
        <taxon>Pseudomonadati</taxon>
        <taxon>Pseudomonadota</taxon>
        <taxon>Gammaproteobacteria</taxon>
        <taxon>Oceanospirillales</taxon>
        <taxon>Saccharospirillaceae</taxon>
        <taxon>Reinekea</taxon>
    </lineage>
</organism>
<evidence type="ECO:0000313" key="2">
    <source>
        <dbReference type="Proteomes" id="UP000005953"/>
    </source>
</evidence>
<dbReference type="EMBL" id="AAOE01000012">
    <property type="protein sequence ID" value="EAR09253.1"/>
    <property type="molecule type" value="Genomic_DNA"/>
</dbReference>